<name>A0A6J1AVJ0_9ROSI</name>
<protein>
    <submittedName>
        <fullName evidence="2">Uncharacterized protein LOC110421228</fullName>
    </submittedName>
</protein>
<dbReference type="RefSeq" id="XP_021290434.1">
    <property type="nucleotide sequence ID" value="XM_021434759.1"/>
</dbReference>
<proteinExistence type="predicted"/>
<organism evidence="1 2">
    <name type="scientific">Herrania umbratica</name>
    <dbReference type="NCBI Taxonomy" id="108875"/>
    <lineage>
        <taxon>Eukaryota</taxon>
        <taxon>Viridiplantae</taxon>
        <taxon>Streptophyta</taxon>
        <taxon>Embryophyta</taxon>
        <taxon>Tracheophyta</taxon>
        <taxon>Spermatophyta</taxon>
        <taxon>Magnoliopsida</taxon>
        <taxon>eudicotyledons</taxon>
        <taxon>Gunneridae</taxon>
        <taxon>Pentapetalae</taxon>
        <taxon>rosids</taxon>
        <taxon>malvids</taxon>
        <taxon>Malvales</taxon>
        <taxon>Malvaceae</taxon>
        <taxon>Byttnerioideae</taxon>
        <taxon>Herrania</taxon>
    </lineage>
</organism>
<gene>
    <name evidence="2" type="primary">LOC110421228</name>
</gene>
<keyword evidence="1" id="KW-1185">Reference proteome</keyword>
<accession>A0A6J1AVJ0</accession>
<dbReference type="AlphaFoldDB" id="A0A6J1AVJ0"/>
<reference evidence="2" key="1">
    <citation type="submission" date="2025-08" db="UniProtKB">
        <authorList>
            <consortium name="RefSeq"/>
        </authorList>
    </citation>
    <scope>IDENTIFICATION</scope>
    <source>
        <tissue evidence="2">Leaf</tissue>
    </source>
</reference>
<dbReference type="Proteomes" id="UP000504621">
    <property type="component" value="Unplaced"/>
</dbReference>
<evidence type="ECO:0000313" key="2">
    <source>
        <dbReference type="RefSeq" id="XP_021290434.1"/>
    </source>
</evidence>
<sequence>MSYDNKFISILLLAKVARGRCVLASVMENKFKAHYLRLPKTFIMLKEDKNREDPCLNLQGLTFLRTLQWSPGQASWSQEYVNGALSEFSNKRKKMKETKERPEMQCNRIVGEAVPVRG</sequence>
<evidence type="ECO:0000313" key="1">
    <source>
        <dbReference type="Proteomes" id="UP000504621"/>
    </source>
</evidence>
<dbReference type="GeneID" id="110421228"/>